<dbReference type="FunFam" id="2.10.25.10:FF:000106">
    <property type="entry name" value="Heparan sulfate proteoglycan 2"/>
    <property type="match status" value="2"/>
</dbReference>
<evidence type="ECO:0000256" key="1">
    <source>
        <dbReference type="ARBA" id="ARBA00004302"/>
    </source>
</evidence>
<feature type="disulfide bond" evidence="13">
    <location>
        <begin position="3128"/>
        <end position="3137"/>
    </location>
</feature>
<feature type="signal peptide" evidence="16">
    <location>
        <begin position="1"/>
        <end position="31"/>
    </location>
</feature>
<organism evidence="22 23">
    <name type="scientific">Batillaria attramentaria</name>
    <dbReference type="NCBI Taxonomy" id="370345"/>
    <lineage>
        <taxon>Eukaryota</taxon>
        <taxon>Metazoa</taxon>
        <taxon>Spiralia</taxon>
        <taxon>Lophotrochozoa</taxon>
        <taxon>Mollusca</taxon>
        <taxon>Gastropoda</taxon>
        <taxon>Caenogastropoda</taxon>
        <taxon>Sorbeoconcha</taxon>
        <taxon>Cerithioidea</taxon>
        <taxon>Batillariidae</taxon>
        <taxon>Batillaria</taxon>
    </lineage>
</organism>
<dbReference type="Pfam" id="PF00054">
    <property type="entry name" value="Laminin_G_1"/>
    <property type="match status" value="3"/>
</dbReference>
<comment type="caution">
    <text evidence="13">Lacks conserved residue(s) required for the propagation of feature annotation.</text>
</comment>
<dbReference type="SMART" id="SM00282">
    <property type="entry name" value="LamG"/>
    <property type="match status" value="3"/>
</dbReference>
<feature type="domain" description="Ig-like" evidence="20">
    <location>
        <begin position="333"/>
        <end position="421"/>
    </location>
</feature>
<dbReference type="SMART" id="SM00281">
    <property type="entry name" value="LamB"/>
    <property type="match status" value="3"/>
</dbReference>
<dbReference type="InterPro" id="IPR013783">
    <property type="entry name" value="Ig-like_fold"/>
</dbReference>
<dbReference type="InterPro" id="IPR036179">
    <property type="entry name" value="Ig-like_dom_sf"/>
</dbReference>
<evidence type="ECO:0000256" key="15">
    <source>
        <dbReference type="PROSITE-ProRule" id="PRU00460"/>
    </source>
</evidence>
<dbReference type="CDD" id="cd00054">
    <property type="entry name" value="EGF_CA"/>
    <property type="match status" value="1"/>
</dbReference>
<feature type="disulfide bond" evidence="14">
    <location>
        <begin position="436"/>
        <end position="448"/>
    </location>
</feature>
<feature type="disulfide bond" evidence="14">
    <location>
        <begin position="168"/>
        <end position="183"/>
    </location>
</feature>
<dbReference type="InterPro" id="IPR023415">
    <property type="entry name" value="LDLR_class-A_CS"/>
</dbReference>
<dbReference type="SMART" id="SM00409">
    <property type="entry name" value="IG"/>
    <property type="match status" value="14"/>
</dbReference>
<feature type="domain" description="Ig-like" evidence="20">
    <location>
        <begin position="2255"/>
        <end position="2342"/>
    </location>
</feature>
<evidence type="ECO:0000256" key="14">
    <source>
        <dbReference type="PROSITE-ProRule" id="PRU00124"/>
    </source>
</evidence>
<evidence type="ECO:0000256" key="11">
    <source>
        <dbReference type="ARBA" id="ARBA00023292"/>
    </source>
</evidence>
<keyword evidence="4 16" id="KW-0732">Signal</keyword>
<feature type="domain" description="Ig-like" evidence="20">
    <location>
        <begin position="2711"/>
        <end position="2795"/>
    </location>
</feature>
<dbReference type="GO" id="GO:0007399">
    <property type="term" value="P:nervous system development"/>
    <property type="evidence" value="ECO:0007669"/>
    <property type="project" value="UniProtKB-ARBA"/>
</dbReference>
<sequence>LVERMSSGAEMDSVFLLIVVVIAAGTAEMEAMKKNVLAMLRNFDVAMVSALRASDTVTAERTVLMAVMKMHANPVAAQTNSNVGVANALIAGAYVMGDLTVGTAQMKLTVRAGVDADSPSFSVGLGTVLKSVAVVTAFQTVLTDQMRLAVDEFTCESDGRCIPVARVCNGVAECVDGSDERDCACRQDEFTCRSTGQCIRRDRVCDRRRDCDDGSDESDCGCQADEFTCVTDGRCIPSDRVCDRRRDCNDGSDESDCGCQEGEFTCETDGRCIPSTRVCDRRRDCSDGSDERNCPSCDEETEFQCGDGRCIPIVYQCNGRAECTDRSDENNCPTRIEIVITPQSLRVRQGQTAVFICQASGIGSSAARLRWSRGGQGLPVSASDDSQGRLTLRNVVSEDAGDYICTAESASGRFQGTARLGVDYIGPTVTPPEGPCRADEATCSNGQCIPRDYLCDGEQDCSDGSDEVSCATQEPGAPCRIDQFMCKREDQCVPASYQCDGEVDCQDRSDEIGCRPPVIVKPPTPEITVEINGTFTIYCEAVGVPTPLIVWRLNWGNIPSGDRVTVTSVDGSGSLTIRYARPEDAGAYTCEALNNRGSIFATPDALIIVRRQVGICQPPRFNFEANRIDECVRCFCFGHTETCYSSNLQISQITLGNRLELVRRATLLPVEEGFVQYIPSSGEFLVQDFNRALPTGSFYWSLPRQYLGNRLTSYGGDLSYSVLYEVDGFDIPSNDPDVLIEGNGITLSYRRDTVIQPGVSTTVRVPLVESDWERSEGPIRGDLPISQFATRQDLMLALQNVTRILIRATYDNRQTLIRLGNVLLSTAVTQNTGLGRAVYVEDCSCPTGYTGLSCEDCAPGFYRIQRGRYLGQCVPCNCNGHSNDCDAVTGQCRNCLHNTEGPYCDRCSEGYVGDARRGTPNDCEACPCPLTIPSNQFSRTCVRERDGEITCTNCPPGYEGRRCERCADGYRGNPMVPGDRCTRIDEPDICDNRGSLTAVPDFTTGRCRCKDNVEGRLCDRCRGDTFYLSSDYPYGCIPCFCMGVTQMCQSTSWNRGQVVVSFSSDRSGVSLTNMMQTRSVTQGFSVDRASRELVYRRFNSLPQDVYYWLLPDRFLDNKVTAYGGNLRFTIRYRPGADSSPISLGEPIVELSGNDITLVYRGDRQVSPNTAESFSIPFYETDWVRMDGEPANREHLLMALADLDFILIRATYTRDTAEAGLSDVSLDIAENRRTGQDRAVAVEQCNCPAGYRGLSCEDCDTGYTRSGAGLYLGLCEPCQCNGHSNECDPETGVCRNCRHNTYGDNCELCQRGYYGDATRGSASDCQKCPCPLTESPNQFSPTCFLDQDGQVTCDACPIGHTGRRCERCEPGYQGNPLQPGDYCKQIEDDCDCDSRGTIPNTQCDPITQQCQCKAYVQGRRCASCQEGYFYLDESNQQGCLQCFCMGITNQCSSSAYYRDTIRPQFNPDGSHSFSLTNRRMSRMITDGFEIDASRNEIIFNKFDGIQRERESLFIQLPPKFRGDKVTSYGGYLRFSLSYSTAFDAGQSYMDVDVEITSNDQRMYLLFRPTPQPQETQDYEILMRESSFRMLDGSTPTREQFLTVLADIDSFLIRATYNSIMSSVSLRNLELDIAVPRATGQPRTPEVESCTCPEGYTGLSCQNCAAGYLRVPDQSTALGRCTRCNCNGHASSCDPVTGRCMDCQHNTVGDRCDRCAPGYYGDATSGTPNDCRECPCPLTIPSNRFSPTCFLDQDRQVTCDQCPTGYTGRDCGTCAPGYSGNPREPGGRCVIAGEVPTVVVNPITLREPVGSTVRFTCQVSGRGPFQVAWRRLDGQPLSSQARTGLGPTYELVLNRVQYSDAGRYACTATSPYGTNRAYVELTVEREREQLRVMIEEPRQITATIGSSVRLVCVAVSYSSEANYVLSWSKDGGALPARAIDQNGVLLIPNLQEGDAGQYTCTGSDPDSVDRATAIIRIQDTDVSPTARIEPRYLEVTEGDPVEFRCIVTGTPSPTVRWTRGVDGPLPDYASVQDGILRIPSVRKADEAEYYCTATNQAGTASVRTIVYVRGGGVIEPPTIIIRRAQITAVVGTDVQLECYAQDGNVVLVWSRQGGLPAGSSQEGGILSIPNVQPSYAGNYVCSGTTPSGTIGTATAVVTVIPRDDSEPATARVEPERQTVAQGTTGTLRCVVSGNPRPTITWSRARGELSSNHIVQGDILRITRATMEDRGIYICTVSNRAGRDMASGIVDIERRESPVIELFPEEQQTITPGGSALFQCRVTGGTPSPTITWSRAGGKAFTSTTKQMDGNGVIMFERVTGEEQGGYICTATNSAGTVTLTASLVIEGPPVITVTPGTRITAIVGDRVNIECIGEGEPPPTVFWRAETRRRSDILPESYEPSPGTAGLVFDPVSRSDAGRYTCVARNDRGTTEENVDLSVVAGDDLTGLAPLVNIEGPERLTLVDGQPVELTCRARGLRNPRVVWRRPGGQPLPPGHSVTGGTLYIPRISSDYGGEYQCVVTAEREDYTASVVIIVTVTPRLSISPGQVSTRPGQTVTLRCLPDGQGPFQIDWQKVGGVLPPDVRQFDGELVIRQITAADSGQYRCIATNNAGTSEGYATIIVLVPPSVTVTPKQESQQAGSSVEFRCDVTGDPAPNIRWDKEGGELPPQHQIRNGVLVLYNIQAEDEGRYICTATSDIGTNRDYAYLRVSTAPDIGSTIGRSVQNVEEGDRVEFECIVTGTPRPTVTWSKLEGPLPSTAIIGEGILIIPEARPQDAGTYRCTATNVAGSVQSQVQLFVQSRPIISAQQDLQTAALGSPTTLSCEAQGTPQPSVTWTKKDGDLPIEHSILDTGSLYIPRVREEDGGTYECQASNRFGTSRLPVILVIGALVPYFPQNPTSYMTFAPLRDVYLDLDILLSFRPEATDGMLLYNGQYTEDRGDFVCFGLNGAYPEFRFDVGSGPAIIRGQNPLELNKWHTVHLKRQRKNGTLVVNDEPVYYGEAPGRFVGMDIVEPMYLGGVPNYAAIPRAAGFSSGFVGSISQVQLKGVPLNLGAEAVEVYGVDQYDACQDSPCYNNGGCFPYNNAYGFRCQCPQGFAGTRCEAVGQMCYPGACGEGRCYDLPDGSGFRCICPAGYSGEGCRVGLTIVDPAFNKTSFISYPTIEGGLLSVSIKLMFKPRSRDDGIILYNAQNEDGRGDFVAIVMIDGFVEFRFDTGSGPAVLRSRQQIPINEWAMVVADRKGRDGMLIVNNEDPVNGTTSGSTIGLNLKRPLYLGGVDPAETISANIGTRDGFVGCIAELMIDKDVDLIEDAIESVNIADCGDRSLCDRNPCRNGALCQDISMTDYRCICPEQFTEITIGAKFEVAGNGFVEFERSLLPHRRRQTGETISFTITTVEPNGLMFWQGQRPGEQSGGDYLILILQGGFVEFRYELGSGPAVLTSTQRVDDGFQHTIEAQRVGRNGNLTVDGSQSVTGSSKGPLQVLNVQGNIFFGGVPDLARYTDGQVSNNFNGCIGNIRIQNEAVDVSNQAINGANVRPCLN</sequence>
<dbReference type="Pfam" id="PF24973">
    <property type="entry name" value="EGF_LMN_ATRN"/>
    <property type="match status" value="3"/>
</dbReference>
<dbReference type="PROSITE" id="PS50835">
    <property type="entry name" value="IG_LIKE"/>
    <property type="match status" value="14"/>
</dbReference>
<keyword evidence="10" id="KW-0325">Glycoprotein</keyword>
<dbReference type="Pfam" id="PF00008">
    <property type="entry name" value="EGF"/>
    <property type="match status" value="1"/>
</dbReference>
<feature type="domain" description="Laminin G" evidence="17">
    <location>
        <begin position="3356"/>
        <end position="3535"/>
    </location>
</feature>
<dbReference type="SUPFAM" id="SSF57196">
    <property type="entry name" value="EGF/Laminin"/>
    <property type="match status" value="7"/>
</dbReference>
<feature type="chain" id="PRO_5044764801" description="Basement membrane-specific heparan sulfate proteoglycan core protein" evidence="16">
    <location>
        <begin position="32"/>
        <end position="3537"/>
    </location>
</feature>
<dbReference type="SMART" id="SM00406">
    <property type="entry name" value="IGv"/>
    <property type="match status" value="4"/>
</dbReference>
<dbReference type="PROSITE" id="PS01248">
    <property type="entry name" value="EGF_LAM_1"/>
    <property type="match status" value="5"/>
</dbReference>
<feature type="disulfide bond" evidence="13">
    <location>
        <begin position="1009"/>
        <end position="1018"/>
    </location>
</feature>
<dbReference type="PROSITE" id="PS01186">
    <property type="entry name" value="EGF_2"/>
    <property type="match status" value="2"/>
</dbReference>
<evidence type="ECO:0000256" key="12">
    <source>
        <dbReference type="ARBA" id="ARBA00023319"/>
    </source>
</evidence>
<feature type="domain" description="Ig-like" evidence="20">
    <location>
        <begin position="516"/>
        <end position="595"/>
    </location>
</feature>
<keyword evidence="5" id="KW-0677">Repeat</keyword>
<feature type="domain" description="Ig-like" evidence="20">
    <location>
        <begin position="2347"/>
        <end position="2436"/>
    </location>
</feature>
<dbReference type="Pfam" id="PF07679">
    <property type="entry name" value="I-set"/>
    <property type="match status" value="3"/>
</dbReference>
<feature type="domain" description="EGF-like" evidence="18">
    <location>
        <begin position="3319"/>
        <end position="3356"/>
    </location>
</feature>
<feature type="domain" description="Laminin EGF-like" evidence="19">
    <location>
        <begin position="876"/>
        <end position="925"/>
    </location>
</feature>
<dbReference type="InterPro" id="IPR056863">
    <property type="entry name" value="LMN_ATRN_NET-like_EGF"/>
</dbReference>
<evidence type="ECO:0000313" key="23">
    <source>
        <dbReference type="Proteomes" id="UP001519460"/>
    </source>
</evidence>
<dbReference type="FunFam" id="2.10.25.10:FF:000065">
    <property type="entry name" value="Laminin subunit beta 1"/>
    <property type="match status" value="1"/>
</dbReference>
<dbReference type="PROSITE" id="PS50026">
    <property type="entry name" value="EGF_3"/>
    <property type="match status" value="4"/>
</dbReference>
<dbReference type="CDD" id="cd00110">
    <property type="entry name" value="LamG"/>
    <property type="match status" value="3"/>
</dbReference>
<feature type="domain" description="Ig-like" evidence="20">
    <location>
        <begin position="1982"/>
        <end position="2064"/>
    </location>
</feature>
<feature type="domain" description="Laminin G" evidence="17">
    <location>
        <begin position="2888"/>
        <end position="3065"/>
    </location>
</feature>
<evidence type="ECO:0000256" key="16">
    <source>
        <dbReference type="SAM" id="SignalP"/>
    </source>
</evidence>
<dbReference type="SUPFAM" id="SSF49899">
    <property type="entry name" value="Concanavalin A-like lectins/glucanases"/>
    <property type="match status" value="3"/>
</dbReference>
<dbReference type="CDD" id="cd00096">
    <property type="entry name" value="Ig"/>
    <property type="match status" value="2"/>
</dbReference>
<feature type="disulfide bond" evidence="15">
    <location>
        <begin position="1296"/>
        <end position="1305"/>
    </location>
</feature>
<dbReference type="CDD" id="cd00112">
    <property type="entry name" value="LDLa"/>
    <property type="match status" value="6"/>
</dbReference>
<evidence type="ECO:0008006" key="24">
    <source>
        <dbReference type="Google" id="ProtNLM"/>
    </source>
</evidence>
<feature type="domain" description="Ig-like" evidence="20">
    <location>
        <begin position="2800"/>
        <end position="2871"/>
    </location>
</feature>
<feature type="domain" description="EGF-like" evidence="18">
    <location>
        <begin position="3101"/>
        <end position="3138"/>
    </location>
</feature>
<evidence type="ECO:0000256" key="13">
    <source>
        <dbReference type="PROSITE-ProRule" id="PRU00076"/>
    </source>
</evidence>
<dbReference type="InterPro" id="IPR001881">
    <property type="entry name" value="EGF-like_Ca-bd_dom"/>
</dbReference>
<dbReference type="FunFam" id="2.10.25.10:FF:000033">
    <property type="entry name" value="Laminin subunit alpha 2"/>
    <property type="match status" value="3"/>
</dbReference>
<feature type="disulfide bond" evidence="14">
    <location>
        <begin position="443"/>
        <end position="461"/>
    </location>
</feature>
<feature type="disulfide bond" evidence="14">
    <location>
        <begin position="205"/>
        <end position="220"/>
    </location>
</feature>
<dbReference type="GO" id="GO:0007155">
    <property type="term" value="P:cell adhesion"/>
    <property type="evidence" value="ECO:0007669"/>
    <property type="project" value="UniProtKB-KW"/>
</dbReference>
<dbReference type="Gene3D" id="4.10.400.10">
    <property type="entry name" value="Low-density Lipoprotein Receptor"/>
    <property type="match status" value="7"/>
</dbReference>
<dbReference type="SUPFAM" id="SSF57184">
    <property type="entry name" value="Growth factor receptor domain"/>
    <property type="match status" value="1"/>
</dbReference>
<protein>
    <recommendedName>
        <fullName evidence="24">Basement membrane-specific heparan sulfate proteoglycan core protein</fullName>
    </recommendedName>
</protein>
<dbReference type="SMART" id="SM00179">
    <property type="entry name" value="EGF_CA"/>
    <property type="match status" value="3"/>
</dbReference>
<dbReference type="Pfam" id="PF00052">
    <property type="entry name" value="Laminin_B"/>
    <property type="match status" value="3"/>
</dbReference>
<feature type="disulfide bond" evidence="14">
    <location>
        <begin position="242"/>
        <end position="257"/>
    </location>
</feature>
<keyword evidence="23" id="KW-1185">Reference proteome</keyword>
<evidence type="ECO:0000256" key="7">
    <source>
        <dbReference type="ARBA" id="ARBA00022889"/>
    </source>
</evidence>
<gene>
    <name evidence="22" type="ORF">BaRGS_00014588</name>
</gene>
<dbReference type="InterPro" id="IPR013098">
    <property type="entry name" value="Ig_I-set"/>
</dbReference>
<dbReference type="SUPFAM" id="SSF48726">
    <property type="entry name" value="Immunoglobulin"/>
    <property type="match status" value="14"/>
</dbReference>
<comment type="subcellular location">
    <subcellularLocation>
        <location evidence="1">Secreted</location>
        <location evidence="1">Extracellular space</location>
        <location evidence="1">Extracellular matrix</location>
        <location evidence="1">Basement membrane</location>
    </subcellularLocation>
</comment>
<dbReference type="PROSITE" id="PS50025">
    <property type="entry name" value="LAM_G_DOMAIN"/>
    <property type="match status" value="3"/>
</dbReference>
<evidence type="ECO:0000259" key="18">
    <source>
        <dbReference type="PROSITE" id="PS50026"/>
    </source>
</evidence>
<dbReference type="InterPro" id="IPR013320">
    <property type="entry name" value="ConA-like_dom_sf"/>
</dbReference>
<name>A0ABD0L449_9CAEN</name>
<feature type="domain" description="Ig-like" evidence="20">
    <location>
        <begin position="2165"/>
        <end position="2243"/>
    </location>
</feature>
<feature type="disulfide bond" evidence="13">
    <location>
        <begin position="3089"/>
        <end position="3098"/>
    </location>
</feature>
<evidence type="ECO:0000256" key="2">
    <source>
        <dbReference type="ARBA" id="ARBA00022525"/>
    </source>
</evidence>
<evidence type="ECO:0000256" key="3">
    <source>
        <dbReference type="ARBA" id="ARBA00022530"/>
    </source>
</evidence>
<evidence type="ECO:0000259" key="19">
    <source>
        <dbReference type="PROSITE" id="PS50027"/>
    </source>
</evidence>
<feature type="non-terminal residue" evidence="22">
    <location>
        <position position="1"/>
    </location>
</feature>
<feature type="domain" description="Laminin IV type A" evidence="21">
    <location>
        <begin position="652"/>
        <end position="842"/>
    </location>
</feature>
<keyword evidence="2" id="KW-0964">Secreted</keyword>
<dbReference type="GO" id="GO:0030154">
    <property type="term" value="P:cell differentiation"/>
    <property type="evidence" value="ECO:0007669"/>
    <property type="project" value="UniProtKB-ARBA"/>
</dbReference>
<dbReference type="SUPFAM" id="SSF57424">
    <property type="entry name" value="LDL receptor-like module"/>
    <property type="match status" value="7"/>
</dbReference>
<feature type="domain" description="Ig-like" evidence="20">
    <location>
        <begin position="1794"/>
        <end position="1882"/>
    </location>
</feature>
<evidence type="ECO:0000259" key="21">
    <source>
        <dbReference type="PROSITE" id="PS51115"/>
    </source>
</evidence>
<keyword evidence="6" id="KW-0084">Basement membrane</keyword>
<feature type="disulfide bond" evidence="13">
    <location>
        <begin position="3105"/>
        <end position="3115"/>
    </location>
</feature>
<dbReference type="FunFam" id="2.60.40.10:FF:000032">
    <property type="entry name" value="palladin isoform X1"/>
    <property type="match status" value="3"/>
</dbReference>
<feature type="disulfide bond" evidence="13">
    <location>
        <begin position="990"/>
        <end position="1007"/>
    </location>
</feature>
<dbReference type="InterPro" id="IPR007110">
    <property type="entry name" value="Ig-like_dom"/>
</dbReference>
<dbReference type="Pfam" id="PF13927">
    <property type="entry name" value="Ig_3"/>
    <property type="match status" value="11"/>
</dbReference>
<feature type="domain" description="EGF-like" evidence="18">
    <location>
        <begin position="3061"/>
        <end position="3099"/>
    </location>
</feature>
<feature type="disulfide bond" evidence="14">
    <location>
        <begin position="305"/>
        <end position="323"/>
    </location>
</feature>
<keyword evidence="9 13" id="KW-1015">Disulfide bond</keyword>
<feature type="disulfide bond" evidence="15">
    <location>
        <begin position="895"/>
        <end position="904"/>
    </location>
</feature>
<evidence type="ECO:0000256" key="9">
    <source>
        <dbReference type="ARBA" id="ARBA00023157"/>
    </source>
</evidence>
<dbReference type="SMART" id="SM00181">
    <property type="entry name" value="EGF"/>
    <property type="match status" value="12"/>
</dbReference>
<feature type="domain" description="Laminin EGF-like" evidence="19">
    <location>
        <begin position="1682"/>
        <end position="1731"/>
    </location>
</feature>
<dbReference type="GO" id="GO:0005604">
    <property type="term" value="C:basement membrane"/>
    <property type="evidence" value="ECO:0007669"/>
    <property type="project" value="UniProtKB-SubCell"/>
</dbReference>
<feature type="domain" description="Ig-like" evidence="20">
    <location>
        <begin position="2537"/>
        <end position="2619"/>
    </location>
</feature>
<evidence type="ECO:0000256" key="6">
    <source>
        <dbReference type="ARBA" id="ARBA00022869"/>
    </source>
</evidence>
<dbReference type="InterPro" id="IPR002049">
    <property type="entry name" value="LE_dom"/>
</dbReference>
<feature type="domain" description="Ig-like" evidence="20">
    <location>
        <begin position="1886"/>
        <end position="1974"/>
    </location>
</feature>
<comment type="caution">
    <text evidence="22">The sequence shown here is derived from an EMBL/GenBank/DDBJ whole genome shotgun (WGS) entry which is preliminary data.</text>
</comment>
<dbReference type="FunFam" id="2.10.25.10:FF:000454">
    <property type="entry name" value="Laminin subunit alpha 1"/>
    <property type="match status" value="1"/>
</dbReference>
<dbReference type="PROSITE" id="PS50068">
    <property type="entry name" value="LDLRA_2"/>
    <property type="match status" value="7"/>
</dbReference>
<evidence type="ECO:0000256" key="5">
    <source>
        <dbReference type="ARBA" id="ARBA00022737"/>
    </source>
</evidence>
<keyword evidence="3" id="KW-0272">Extracellular matrix</keyword>
<dbReference type="PROSITE" id="PS00022">
    <property type="entry name" value="EGF_1"/>
    <property type="match status" value="3"/>
</dbReference>
<dbReference type="CDD" id="cd00055">
    <property type="entry name" value="EGF_Lam"/>
    <property type="match status" value="5"/>
</dbReference>
<feature type="disulfide bond" evidence="14">
    <location>
        <begin position="317"/>
        <end position="332"/>
    </location>
</feature>
<evidence type="ECO:0000256" key="8">
    <source>
        <dbReference type="ARBA" id="ARBA00023054"/>
    </source>
</evidence>
<evidence type="ECO:0000259" key="20">
    <source>
        <dbReference type="PROSITE" id="PS50835"/>
    </source>
</evidence>
<dbReference type="PROSITE" id="PS01209">
    <property type="entry name" value="LDLRA_1"/>
    <property type="match status" value="3"/>
</dbReference>
<dbReference type="Pfam" id="PF00053">
    <property type="entry name" value="EGF_laminin"/>
    <property type="match status" value="8"/>
</dbReference>
<reference evidence="22 23" key="1">
    <citation type="journal article" date="2023" name="Sci. Data">
        <title>Genome assembly of the Korean intertidal mud-creeper Batillaria attramentaria.</title>
        <authorList>
            <person name="Patra A.K."/>
            <person name="Ho P.T."/>
            <person name="Jun S."/>
            <person name="Lee S.J."/>
            <person name="Kim Y."/>
            <person name="Won Y.J."/>
        </authorList>
    </citation>
    <scope>NUCLEOTIDE SEQUENCE [LARGE SCALE GENOMIC DNA]</scope>
    <source>
        <strain evidence="22">Wonlab-2016</strain>
    </source>
</reference>
<dbReference type="Gene3D" id="2.60.120.200">
    <property type="match status" value="3"/>
</dbReference>
<dbReference type="InterPro" id="IPR013106">
    <property type="entry name" value="Ig_V-set"/>
</dbReference>
<dbReference type="InterPro" id="IPR003599">
    <property type="entry name" value="Ig_sub"/>
</dbReference>
<feature type="domain" description="Ig-like" evidence="20">
    <location>
        <begin position="2624"/>
        <end position="2708"/>
    </location>
</feature>
<feature type="domain" description="Laminin IV type A" evidence="21">
    <location>
        <begin position="1064"/>
        <end position="1243"/>
    </location>
</feature>
<dbReference type="PANTHER" id="PTHR10075:SF100">
    <property type="entry name" value="FASCICLIN-2"/>
    <property type="match status" value="1"/>
</dbReference>
<dbReference type="FunFam" id="2.10.25.10:FF:000090">
    <property type="entry name" value="laminin subunit alpha"/>
    <property type="match status" value="1"/>
</dbReference>
<dbReference type="PRINTS" id="PR00261">
    <property type="entry name" value="LDLRECEPTOR"/>
</dbReference>
<evidence type="ECO:0000313" key="22">
    <source>
        <dbReference type="EMBL" id="KAK7494115.1"/>
    </source>
</evidence>
<dbReference type="PROSITE" id="PS51115">
    <property type="entry name" value="LAMININ_IVA"/>
    <property type="match status" value="3"/>
</dbReference>
<keyword evidence="13" id="KW-0245">EGF-like domain</keyword>
<dbReference type="Gene3D" id="2.10.25.10">
    <property type="entry name" value="Laminin"/>
    <property type="match status" value="11"/>
</dbReference>
<dbReference type="PROSITE" id="PS50027">
    <property type="entry name" value="EGF_LAM_2"/>
    <property type="match status" value="4"/>
</dbReference>
<feature type="disulfide bond" evidence="15">
    <location>
        <begin position="1701"/>
        <end position="1710"/>
    </location>
</feature>
<dbReference type="SMART" id="SM00408">
    <property type="entry name" value="IGc2"/>
    <property type="match status" value="14"/>
</dbReference>
<feature type="domain" description="EGF-like" evidence="18">
    <location>
        <begin position="977"/>
        <end position="1019"/>
    </location>
</feature>
<proteinExistence type="predicted"/>
<feature type="domain" description="Laminin IV type A" evidence="21">
    <location>
        <begin position="1467"/>
        <end position="1647"/>
    </location>
</feature>
<dbReference type="InterPro" id="IPR000034">
    <property type="entry name" value="Laminin_IV"/>
</dbReference>
<evidence type="ECO:0000256" key="4">
    <source>
        <dbReference type="ARBA" id="ARBA00022729"/>
    </source>
</evidence>
<dbReference type="SMART" id="SM00180">
    <property type="entry name" value="EGF_Lam"/>
    <property type="match status" value="9"/>
</dbReference>
<feature type="domain" description="Ig-like" evidence="20">
    <location>
        <begin position="2075"/>
        <end position="2156"/>
    </location>
</feature>
<feature type="disulfide bond" evidence="15">
    <location>
        <begin position="1411"/>
        <end position="1420"/>
    </location>
</feature>
<dbReference type="InterPro" id="IPR001791">
    <property type="entry name" value="Laminin_G"/>
</dbReference>
<accession>A0ABD0L449</accession>
<keyword evidence="12" id="KW-0393">Immunoglobulin domain</keyword>
<keyword evidence="8" id="KW-0175">Coiled coil</keyword>
<feature type="domain" description="Laminin EGF-like" evidence="19">
    <location>
        <begin position="1389"/>
        <end position="1440"/>
    </location>
</feature>
<feature type="disulfide bond" evidence="13">
    <location>
        <begin position="3070"/>
        <end position="3087"/>
    </location>
</feature>
<dbReference type="InterPro" id="IPR003598">
    <property type="entry name" value="Ig_sub2"/>
</dbReference>
<dbReference type="InterPro" id="IPR000742">
    <property type="entry name" value="EGF"/>
</dbReference>
<feature type="disulfide bond" evidence="14">
    <location>
        <begin position="279"/>
        <end position="294"/>
    </location>
</feature>
<dbReference type="EMBL" id="JACVVK020000086">
    <property type="protein sequence ID" value="KAK7494115.1"/>
    <property type="molecule type" value="Genomic_DNA"/>
</dbReference>
<dbReference type="InterPro" id="IPR002172">
    <property type="entry name" value="LDrepeatLR_classA_rpt"/>
</dbReference>
<dbReference type="Pfam" id="PF00057">
    <property type="entry name" value="Ldl_recept_a"/>
    <property type="match status" value="7"/>
</dbReference>
<feature type="domain" description="Laminin EGF-like" evidence="19">
    <location>
        <begin position="1277"/>
        <end position="1326"/>
    </location>
</feature>
<dbReference type="SMART" id="SM00192">
    <property type="entry name" value="LDLa"/>
    <property type="match status" value="7"/>
</dbReference>
<evidence type="ECO:0000256" key="10">
    <source>
        <dbReference type="ARBA" id="ARBA00023180"/>
    </source>
</evidence>
<dbReference type="FunFam" id="4.10.400.10:FF:000034">
    <property type="entry name" value="Low-density lipoprotein receptor-related protein 2"/>
    <property type="match status" value="1"/>
</dbReference>
<evidence type="ECO:0000259" key="17">
    <source>
        <dbReference type="PROSITE" id="PS50025"/>
    </source>
</evidence>
<dbReference type="Gene3D" id="2.60.40.10">
    <property type="entry name" value="Immunoglobulins"/>
    <property type="match status" value="14"/>
</dbReference>
<keyword evidence="7" id="KW-0130">Cell adhesion</keyword>
<dbReference type="InterPro" id="IPR036055">
    <property type="entry name" value="LDL_receptor-like_sf"/>
</dbReference>
<dbReference type="InterPro" id="IPR009030">
    <property type="entry name" value="Growth_fac_rcpt_cys_sf"/>
</dbReference>
<feature type="disulfide bond" evidence="14">
    <location>
        <begin position="455"/>
        <end position="470"/>
    </location>
</feature>
<keyword evidence="11 15" id="KW-0424">Laminin EGF-like domain</keyword>
<dbReference type="PANTHER" id="PTHR10075">
    <property type="entry name" value="BASIGIN RELATED"/>
    <property type="match status" value="1"/>
</dbReference>
<feature type="domain" description="Ig-like" evidence="20">
    <location>
        <begin position="2448"/>
        <end position="2528"/>
    </location>
</feature>
<feature type="disulfide bond" evidence="14">
    <location>
        <begin position="499"/>
        <end position="514"/>
    </location>
</feature>
<feature type="domain" description="Laminin G" evidence="17">
    <location>
        <begin position="3143"/>
        <end position="3317"/>
    </location>
</feature>
<dbReference type="Proteomes" id="UP001519460">
    <property type="component" value="Unassembled WGS sequence"/>
</dbReference>